<dbReference type="Proteomes" id="UP001501414">
    <property type="component" value="Unassembled WGS sequence"/>
</dbReference>
<feature type="transmembrane region" description="Helical" evidence="2">
    <location>
        <begin position="123"/>
        <end position="141"/>
    </location>
</feature>
<evidence type="ECO:0000256" key="1">
    <source>
        <dbReference type="SAM" id="MobiDB-lite"/>
    </source>
</evidence>
<feature type="compositionally biased region" description="Pro residues" evidence="1">
    <location>
        <begin position="377"/>
        <end position="386"/>
    </location>
</feature>
<evidence type="ECO:0000313" key="3">
    <source>
        <dbReference type="EMBL" id="GAA1400649.1"/>
    </source>
</evidence>
<feature type="transmembrane region" description="Helical" evidence="2">
    <location>
        <begin position="219"/>
        <end position="240"/>
    </location>
</feature>
<feature type="transmembrane region" description="Helical" evidence="2">
    <location>
        <begin position="98"/>
        <end position="117"/>
    </location>
</feature>
<accession>A0ABP4IW45</accession>
<keyword evidence="2" id="KW-0472">Membrane</keyword>
<evidence type="ECO:0000256" key="2">
    <source>
        <dbReference type="SAM" id="Phobius"/>
    </source>
</evidence>
<dbReference type="RefSeq" id="WP_344028506.1">
    <property type="nucleotide sequence ID" value="NZ_BAAAJK010000051.1"/>
</dbReference>
<name>A0ABP4IW45_9PSEU</name>
<keyword evidence="2" id="KW-1133">Transmembrane helix</keyword>
<protein>
    <recommendedName>
        <fullName evidence="5">DUF1707 domain-containing protein</fullName>
    </recommendedName>
</protein>
<keyword evidence="2" id="KW-0812">Transmembrane</keyword>
<evidence type="ECO:0000313" key="4">
    <source>
        <dbReference type="Proteomes" id="UP001501414"/>
    </source>
</evidence>
<feature type="transmembrane region" description="Helical" evidence="2">
    <location>
        <begin position="247"/>
        <end position="270"/>
    </location>
</feature>
<dbReference type="EMBL" id="BAAAJK010000051">
    <property type="protein sequence ID" value="GAA1400649.1"/>
    <property type="molecule type" value="Genomic_DNA"/>
</dbReference>
<proteinExistence type="predicted"/>
<feature type="region of interest" description="Disordered" evidence="1">
    <location>
        <begin position="330"/>
        <end position="386"/>
    </location>
</feature>
<keyword evidence="4" id="KW-1185">Reference proteome</keyword>
<sequence length="386" mass="39015">MAETDDPTTRIPDGTTADYLDGLRSALADLPPGEVEEIVEDARGHLAELAAELGEGYDRDAVHERLGTPAAYAAELRAAAGFGTAPERSPAHRGRWPARFAVTALVVGVLIAVVGGLVVPSGVLGLIVGLVVALIGLLPVLGDGPRLPSVAALGSVSALNRGLRPGPEGAGSAPGPAGRGGRIDVPVLLAGLQPGWWVLRAVLAGGTLAYLFAGQGPTALVTGAVLGLVAIPLSFALGARTRADRRLLWAVVPLNAFAAGVLLGAVHSLASPPWDGGQASWVQPGLLRDGEPVTDVRPFDAQGNPLSGVYLFDQEGRPLAVQDIGCIPAERPGGGVPAAEPGPYPRGDRTPDPVTGECVTTPPEPLIVTIPGGATAPPAPEPGPTG</sequence>
<reference evidence="4" key="1">
    <citation type="journal article" date="2019" name="Int. J. Syst. Evol. Microbiol.">
        <title>The Global Catalogue of Microorganisms (GCM) 10K type strain sequencing project: providing services to taxonomists for standard genome sequencing and annotation.</title>
        <authorList>
            <consortium name="The Broad Institute Genomics Platform"/>
            <consortium name="The Broad Institute Genome Sequencing Center for Infectious Disease"/>
            <person name="Wu L."/>
            <person name="Ma J."/>
        </authorList>
    </citation>
    <scope>NUCLEOTIDE SEQUENCE [LARGE SCALE GENOMIC DNA]</scope>
    <source>
        <strain evidence="4">JCM 11896</strain>
    </source>
</reference>
<comment type="caution">
    <text evidence="3">The sequence shown here is derived from an EMBL/GenBank/DDBJ whole genome shotgun (WGS) entry which is preliminary data.</text>
</comment>
<evidence type="ECO:0008006" key="5">
    <source>
        <dbReference type="Google" id="ProtNLM"/>
    </source>
</evidence>
<gene>
    <name evidence="3" type="ORF">GCM10009613_57790</name>
</gene>
<feature type="transmembrane region" description="Helical" evidence="2">
    <location>
        <begin position="197"/>
        <end position="213"/>
    </location>
</feature>
<dbReference type="Pfam" id="PF22564">
    <property type="entry name" value="HAAS"/>
    <property type="match status" value="1"/>
</dbReference>
<organism evidence="3 4">
    <name type="scientific">Pseudonocardia kongjuensis</name>
    <dbReference type="NCBI Taxonomy" id="102227"/>
    <lineage>
        <taxon>Bacteria</taxon>
        <taxon>Bacillati</taxon>
        <taxon>Actinomycetota</taxon>
        <taxon>Actinomycetes</taxon>
        <taxon>Pseudonocardiales</taxon>
        <taxon>Pseudonocardiaceae</taxon>
        <taxon>Pseudonocardia</taxon>
    </lineage>
</organism>